<proteinExistence type="predicted"/>
<dbReference type="Proteomes" id="UP001234178">
    <property type="component" value="Unassembled WGS sequence"/>
</dbReference>
<name>A0ABQ9YSW1_9CRUS</name>
<organism evidence="1 2">
    <name type="scientific">Daphnia magna</name>
    <dbReference type="NCBI Taxonomy" id="35525"/>
    <lineage>
        <taxon>Eukaryota</taxon>
        <taxon>Metazoa</taxon>
        <taxon>Ecdysozoa</taxon>
        <taxon>Arthropoda</taxon>
        <taxon>Crustacea</taxon>
        <taxon>Branchiopoda</taxon>
        <taxon>Diplostraca</taxon>
        <taxon>Cladocera</taxon>
        <taxon>Anomopoda</taxon>
        <taxon>Daphniidae</taxon>
        <taxon>Daphnia</taxon>
    </lineage>
</organism>
<sequence length="88" mass="10091">MVFLVDVASVANEDWNDQLETEDVQLGLDEAMPSAESDLHNTEEEYSKCLKRITNQEDKAIELVSNLVIYIRKSVIDTEMLQRSIGFR</sequence>
<evidence type="ECO:0000313" key="2">
    <source>
        <dbReference type="Proteomes" id="UP001234178"/>
    </source>
</evidence>
<reference evidence="1 2" key="1">
    <citation type="journal article" date="2023" name="Nucleic Acids Res.">
        <title>The hologenome of Daphnia magna reveals possible DNA methylation and microbiome-mediated evolution of the host genome.</title>
        <authorList>
            <person name="Chaturvedi A."/>
            <person name="Li X."/>
            <person name="Dhandapani V."/>
            <person name="Marshall H."/>
            <person name="Kissane S."/>
            <person name="Cuenca-Cambronero M."/>
            <person name="Asole G."/>
            <person name="Calvet F."/>
            <person name="Ruiz-Romero M."/>
            <person name="Marangio P."/>
            <person name="Guigo R."/>
            <person name="Rago D."/>
            <person name="Mirbahai L."/>
            <person name="Eastwood N."/>
            <person name="Colbourne J.K."/>
            <person name="Zhou J."/>
            <person name="Mallon E."/>
            <person name="Orsini L."/>
        </authorList>
    </citation>
    <scope>NUCLEOTIDE SEQUENCE [LARGE SCALE GENOMIC DNA]</scope>
    <source>
        <strain evidence="1">LRV0_1</strain>
    </source>
</reference>
<gene>
    <name evidence="1" type="ORF">OUZ56_005472</name>
</gene>
<comment type="caution">
    <text evidence="1">The sequence shown here is derived from an EMBL/GenBank/DDBJ whole genome shotgun (WGS) entry which is preliminary data.</text>
</comment>
<dbReference type="EMBL" id="JAOYFB010000001">
    <property type="protein sequence ID" value="KAK4003717.1"/>
    <property type="molecule type" value="Genomic_DNA"/>
</dbReference>
<evidence type="ECO:0000313" key="1">
    <source>
        <dbReference type="EMBL" id="KAK4003717.1"/>
    </source>
</evidence>
<protein>
    <submittedName>
        <fullName evidence="1">Uncharacterized protein</fullName>
    </submittedName>
</protein>
<keyword evidence="2" id="KW-1185">Reference proteome</keyword>
<accession>A0ABQ9YSW1</accession>